<dbReference type="GO" id="GO:0042981">
    <property type="term" value="P:regulation of apoptotic process"/>
    <property type="evidence" value="ECO:0007669"/>
    <property type="project" value="InterPro"/>
</dbReference>
<sequence>MWDVGGENKGLGRGGKESYKSINNIVTSLVEYSGSVITIASIKLFSNSPRISLVGTSVDNDCSVPISAKGDDSEPLYPNLAAAEERDRMDSEQELDGGQLFELFVSDQISKNKVTSPRLKEFFLRHVEKTKKICDLAVRLCDLATTFSQTEERQKVKEAALTVSKDVMKQELNVILSSMMSESANIDEGIIILLFFCLDLSERILETEHEKVWEVMTWCRRGIDIAIGPYVQSHGGWTAVGRTLVTGYSLLTHLRSLVSY</sequence>
<dbReference type="Gene3D" id="1.10.437.10">
    <property type="entry name" value="Blc2-like"/>
    <property type="match status" value="1"/>
</dbReference>
<dbReference type="EMBL" id="BLXT01004061">
    <property type="protein sequence ID" value="GFO09379.1"/>
    <property type="molecule type" value="Genomic_DNA"/>
</dbReference>
<protein>
    <submittedName>
        <fullName evidence="1">Apoptosis regulator bax</fullName>
    </submittedName>
</protein>
<proteinExistence type="predicted"/>
<name>A0AAV4ANL2_9GAST</name>
<accession>A0AAV4ANL2</accession>
<organism evidence="1 2">
    <name type="scientific">Plakobranchus ocellatus</name>
    <dbReference type="NCBI Taxonomy" id="259542"/>
    <lineage>
        <taxon>Eukaryota</taxon>
        <taxon>Metazoa</taxon>
        <taxon>Spiralia</taxon>
        <taxon>Lophotrochozoa</taxon>
        <taxon>Mollusca</taxon>
        <taxon>Gastropoda</taxon>
        <taxon>Heterobranchia</taxon>
        <taxon>Euthyneura</taxon>
        <taxon>Panpulmonata</taxon>
        <taxon>Sacoglossa</taxon>
        <taxon>Placobranchoidea</taxon>
        <taxon>Plakobranchidae</taxon>
        <taxon>Plakobranchus</taxon>
    </lineage>
</organism>
<dbReference type="InterPro" id="IPR036834">
    <property type="entry name" value="Bcl-2-like_sf"/>
</dbReference>
<keyword evidence="2" id="KW-1185">Reference proteome</keyword>
<comment type="caution">
    <text evidence="1">The sequence shown here is derived from an EMBL/GenBank/DDBJ whole genome shotgun (WGS) entry which is preliminary data.</text>
</comment>
<dbReference type="Proteomes" id="UP000735302">
    <property type="component" value="Unassembled WGS sequence"/>
</dbReference>
<dbReference type="AlphaFoldDB" id="A0AAV4ANL2"/>
<reference evidence="1 2" key="1">
    <citation type="journal article" date="2021" name="Elife">
        <title>Chloroplast acquisition without the gene transfer in kleptoplastic sea slugs, Plakobranchus ocellatus.</title>
        <authorList>
            <person name="Maeda T."/>
            <person name="Takahashi S."/>
            <person name="Yoshida T."/>
            <person name="Shimamura S."/>
            <person name="Takaki Y."/>
            <person name="Nagai Y."/>
            <person name="Toyoda A."/>
            <person name="Suzuki Y."/>
            <person name="Arimoto A."/>
            <person name="Ishii H."/>
            <person name="Satoh N."/>
            <person name="Nishiyama T."/>
            <person name="Hasebe M."/>
            <person name="Maruyama T."/>
            <person name="Minagawa J."/>
            <person name="Obokata J."/>
            <person name="Shigenobu S."/>
        </authorList>
    </citation>
    <scope>NUCLEOTIDE SEQUENCE [LARGE SCALE GENOMIC DNA]</scope>
</reference>
<evidence type="ECO:0000313" key="2">
    <source>
        <dbReference type="Proteomes" id="UP000735302"/>
    </source>
</evidence>
<evidence type="ECO:0000313" key="1">
    <source>
        <dbReference type="EMBL" id="GFO09379.1"/>
    </source>
</evidence>
<gene>
    <name evidence="1" type="ORF">PoB_003588400</name>
</gene>